<sequence length="364" mass="39293">MSSADPPGLDTARLRAYLDEHVPGLVAGPLAAEVVAGGRSNLTYLVRDPHSRWVVRRPPLGHVLPTAHDMAREYRVISALGPTAVPVPKTILLCQDPDVLGGPFYVMEHVPGTPYRSETQLAELGPARTRAIAEALVDTLVELHAVDPGSVGLADFGRPRGFLERQLRRWKKQLDASRSRDLPGIERLHERLAAALPVSAEATIVHGDYRLDNVLVQAAASPDQAAADGATTERAGAKPAKSEVEIMAVLDWEMSTLGDPLTDLALLIAYAERERIDTGVLPKVSSAPGYPGTDEVIDRYARVSGRDVSALAWYVGFAFFKMAVILEGIYYRFSQGQTVGAGFERIGAAVVPIVRLGNQTLNNL</sequence>
<dbReference type="AlphaFoldDB" id="A0A9W6RBU7"/>
<dbReference type="CDD" id="cd05154">
    <property type="entry name" value="ACAD10_11_N-like"/>
    <property type="match status" value="1"/>
</dbReference>
<proteinExistence type="predicted"/>
<dbReference type="Gene3D" id="3.30.200.20">
    <property type="entry name" value="Phosphorylase Kinase, domain 1"/>
    <property type="match status" value="1"/>
</dbReference>
<gene>
    <name evidence="2" type="ORF">Atai01_78410</name>
</gene>
<comment type="caution">
    <text evidence="2">The sequence shown here is derived from an EMBL/GenBank/DDBJ whole genome shotgun (WGS) entry which is preliminary data.</text>
</comment>
<dbReference type="PANTHER" id="PTHR47829">
    <property type="entry name" value="HYDROLASE, PUTATIVE (AFU_ORTHOLOGUE AFUA_1G12880)-RELATED"/>
    <property type="match status" value="1"/>
</dbReference>
<dbReference type="Gene3D" id="3.90.1200.10">
    <property type="match status" value="1"/>
</dbReference>
<dbReference type="InterPro" id="IPR011009">
    <property type="entry name" value="Kinase-like_dom_sf"/>
</dbReference>
<reference evidence="2" key="1">
    <citation type="submission" date="2023-03" db="EMBL/GenBank/DDBJ databases">
        <title>Amycolatopsis taiwanensis NBRC 103393.</title>
        <authorList>
            <person name="Ichikawa N."/>
            <person name="Sato H."/>
            <person name="Tonouchi N."/>
        </authorList>
    </citation>
    <scope>NUCLEOTIDE SEQUENCE</scope>
    <source>
        <strain evidence="2">NBRC 103393</strain>
    </source>
</reference>
<dbReference type="InterPro" id="IPR041726">
    <property type="entry name" value="ACAD10_11_N"/>
</dbReference>
<organism evidence="2 3">
    <name type="scientific">Amycolatopsis taiwanensis</name>
    <dbReference type="NCBI Taxonomy" id="342230"/>
    <lineage>
        <taxon>Bacteria</taxon>
        <taxon>Bacillati</taxon>
        <taxon>Actinomycetota</taxon>
        <taxon>Actinomycetes</taxon>
        <taxon>Pseudonocardiales</taxon>
        <taxon>Pseudonocardiaceae</taxon>
        <taxon>Amycolatopsis</taxon>
    </lineage>
</organism>
<dbReference type="RefSeq" id="WP_285490856.1">
    <property type="nucleotide sequence ID" value="NZ_BSTI01000033.1"/>
</dbReference>
<evidence type="ECO:0000259" key="1">
    <source>
        <dbReference type="Pfam" id="PF01636"/>
    </source>
</evidence>
<dbReference type="PANTHER" id="PTHR47829:SF1">
    <property type="entry name" value="HAD FAMILY PHOSPHATASE"/>
    <property type="match status" value="1"/>
</dbReference>
<protein>
    <submittedName>
        <fullName evidence="2">Acyl-CoA dehydrogenase</fullName>
    </submittedName>
</protein>
<evidence type="ECO:0000313" key="3">
    <source>
        <dbReference type="Proteomes" id="UP001165136"/>
    </source>
</evidence>
<dbReference type="InterPro" id="IPR002575">
    <property type="entry name" value="Aminoglycoside_PTrfase"/>
</dbReference>
<dbReference type="Pfam" id="PF01636">
    <property type="entry name" value="APH"/>
    <property type="match status" value="1"/>
</dbReference>
<dbReference type="EMBL" id="BSTI01000033">
    <property type="protein sequence ID" value="GLY71222.1"/>
    <property type="molecule type" value="Genomic_DNA"/>
</dbReference>
<dbReference type="InterPro" id="IPR052898">
    <property type="entry name" value="ACAD10-like"/>
</dbReference>
<feature type="domain" description="Aminoglycoside phosphotransferase" evidence="1">
    <location>
        <begin position="33"/>
        <end position="217"/>
    </location>
</feature>
<evidence type="ECO:0000313" key="2">
    <source>
        <dbReference type="EMBL" id="GLY71222.1"/>
    </source>
</evidence>
<name>A0A9W6RBU7_9PSEU</name>
<keyword evidence="3" id="KW-1185">Reference proteome</keyword>
<accession>A0A9W6RBU7</accession>
<dbReference type="Proteomes" id="UP001165136">
    <property type="component" value="Unassembled WGS sequence"/>
</dbReference>
<dbReference type="SUPFAM" id="SSF56112">
    <property type="entry name" value="Protein kinase-like (PK-like)"/>
    <property type="match status" value="1"/>
</dbReference>